<name>A0A6J6QPD0_9ZZZZ</name>
<dbReference type="PANTHER" id="PTHR43213:SF5">
    <property type="entry name" value="BIFUNCTIONAL DTTP_UTP PYROPHOSPHATASE_METHYLTRANSFERASE PROTEIN-RELATED"/>
    <property type="match status" value="1"/>
</dbReference>
<dbReference type="SUPFAM" id="SSF52972">
    <property type="entry name" value="ITPase-like"/>
    <property type="match status" value="1"/>
</dbReference>
<evidence type="ECO:0000256" key="2">
    <source>
        <dbReference type="ARBA" id="ARBA00004496"/>
    </source>
</evidence>
<keyword evidence="5" id="KW-0546">Nucleotide metabolism</keyword>
<dbReference type="GO" id="GO:0047429">
    <property type="term" value="F:nucleoside triphosphate diphosphatase activity"/>
    <property type="evidence" value="ECO:0007669"/>
    <property type="project" value="InterPro"/>
</dbReference>
<dbReference type="CDD" id="cd00555">
    <property type="entry name" value="Maf"/>
    <property type="match status" value="1"/>
</dbReference>
<evidence type="ECO:0000256" key="1">
    <source>
        <dbReference type="ARBA" id="ARBA00001968"/>
    </source>
</evidence>
<dbReference type="PIRSF" id="PIRSF006305">
    <property type="entry name" value="Maf"/>
    <property type="match status" value="1"/>
</dbReference>
<dbReference type="PANTHER" id="PTHR43213">
    <property type="entry name" value="BIFUNCTIONAL DTTP/UTP PYROPHOSPHATASE/METHYLTRANSFERASE PROTEIN-RELATED"/>
    <property type="match status" value="1"/>
</dbReference>
<dbReference type="EMBL" id="CAFBQP010000032">
    <property type="protein sequence ID" value="CAB5060951.1"/>
    <property type="molecule type" value="Genomic_DNA"/>
</dbReference>
<dbReference type="Gene3D" id="3.90.950.10">
    <property type="match status" value="1"/>
</dbReference>
<dbReference type="NCBIfam" id="TIGR00172">
    <property type="entry name" value="maf"/>
    <property type="match status" value="1"/>
</dbReference>
<evidence type="ECO:0000256" key="4">
    <source>
        <dbReference type="ARBA" id="ARBA00022801"/>
    </source>
</evidence>
<gene>
    <name evidence="6" type="ORF">UFOPK2602_01053</name>
    <name evidence="7" type="ORF">UFOPK4306_01012</name>
</gene>
<keyword evidence="3" id="KW-0963">Cytoplasm</keyword>
<comment type="cofactor">
    <cofactor evidence="1">
        <name>a divalent metal cation</name>
        <dbReference type="ChEBI" id="CHEBI:60240"/>
    </cofactor>
</comment>
<keyword evidence="4" id="KW-0378">Hydrolase</keyword>
<evidence type="ECO:0000313" key="6">
    <source>
        <dbReference type="EMBL" id="CAB4709264.1"/>
    </source>
</evidence>
<dbReference type="GO" id="GO:0009117">
    <property type="term" value="P:nucleotide metabolic process"/>
    <property type="evidence" value="ECO:0007669"/>
    <property type="project" value="UniProtKB-KW"/>
</dbReference>
<dbReference type="InterPro" id="IPR029001">
    <property type="entry name" value="ITPase-like_fam"/>
</dbReference>
<evidence type="ECO:0000256" key="3">
    <source>
        <dbReference type="ARBA" id="ARBA00022490"/>
    </source>
</evidence>
<dbReference type="HAMAP" id="MF_00528">
    <property type="entry name" value="Maf"/>
    <property type="match status" value="1"/>
</dbReference>
<accession>A0A6J6QPD0</accession>
<evidence type="ECO:0000313" key="7">
    <source>
        <dbReference type="EMBL" id="CAB5060951.1"/>
    </source>
</evidence>
<dbReference type="GO" id="GO:0005737">
    <property type="term" value="C:cytoplasm"/>
    <property type="evidence" value="ECO:0007669"/>
    <property type="project" value="UniProtKB-SubCell"/>
</dbReference>
<organism evidence="6">
    <name type="scientific">freshwater metagenome</name>
    <dbReference type="NCBI Taxonomy" id="449393"/>
    <lineage>
        <taxon>unclassified sequences</taxon>
        <taxon>metagenomes</taxon>
        <taxon>ecological metagenomes</taxon>
    </lineage>
</organism>
<dbReference type="AlphaFoldDB" id="A0A6J6QPD0"/>
<evidence type="ECO:0000256" key="5">
    <source>
        <dbReference type="ARBA" id="ARBA00023080"/>
    </source>
</evidence>
<dbReference type="FunFam" id="3.90.950.10:FF:000005">
    <property type="entry name" value="7-methyl-GTP pyrophosphatase"/>
    <property type="match status" value="1"/>
</dbReference>
<dbReference type="InterPro" id="IPR003697">
    <property type="entry name" value="Maf-like"/>
</dbReference>
<sequence length="194" mass="20825">MTRIVLASGSPRRQEMLERLGVDFEVIVPEIDETPRPGEDPSAYVERLARTKALAVAEDNLSDEDDALVIAADTTVDLDGEILGKPADVADARRMLKRLSGRAHYVHTGVAVLRAGRLESGVDETRVQMTPLTDHALDWYLGTGEPLDKAGAYALQGAGAVFVARVSGSVSNVIGLPLTLLVELARRLDVDLVA</sequence>
<comment type="subcellular location">
    <subcellularLocation>
        <location evidence="2">Cytoplasm</location>
    </subcellularLocation>
</comment>
<proteinExistence type="inferred from homology"/>
<dbReference type="Pfam" id="PF02545">
    <property type="entry name" value="Maf"/>
    <property type="match status" value="1"/>
</dbReference>
<protein>
    <submittedName>
        <fullName evidence="6">Unannotated protein</fullName>
    </submittedName>
</protein>
<dbReference type="EMBL" id="CAEZXX010000062">
    <property type="protein sequence ID" value="CAB4709264.1"/>
    <property type="molecule type" value="Genomic_DNA"/>
</dbReference>
<reference evidence="6" key="1">
    <citation type="submission" date="2020-05" db="EMBL/GenBank/DDBJ databases">
        <authorList>
            <person name="Chiriac C."/>
            <person name="Salcher M."/>
            <person name="Ghai R."/>
            <person name="Kavagutti S V."/>
        </authorList>
    </citation>
    <scope>NUCLEOTIDE SEQUENCE</scope>
</reference>